<dbReference type="EMBL" id="REGA01000002">
    <property type="protein sequence ID" value="RQG97168.1"/>
    <property type="molecule type" value="Genomic_DNA"/>
</dbReference>
<keyword evidence="2" id="KW-1003">Cell membrane</keyword>
<keyword evidence="3 7" id="KW-0812">Transmembrane</keyword>
<evidence type="ECO:0000256" key="7">
    <source>
        <dbReference type="SAM" id="Phobius"/>
    </source>
</evidence>
<evidence type="ECO:0000256" key="5">
    <source>
        <dbReference type="ARBA" id="ARBA00023136"/>
    </source>
</evidence>
<dbReference type="GO" id="GO:0005886">
    <property type="term" value="C:plasma membrane"/>
    <property type="evidence" value="ECO:0007669"/>
    <property type="project" value="UniProtKB-SubCell"/>
</dbReference>
<dbReference type="Proteomes" id="UP000282323">
    <property type="component" value="Unassembled WGS sequence"/>
</dbReference>
<dbReference type="Pfam" id="PF01899">
    <property type="entry name" value="MNHE"/>
    <property type="match status" value="1"/>
</dbReference>
<dbReference type="PANTHER" id="PTHR34584">
    <property type="entry name" value="NA(+)/H(+) ANTIPORTER SUBUNIT E1"/>
    <property type="match status" value="1"/>
</dbReference>
<evidence type="ECO:0000313" key="9">
    <source>
        <dbReference type="Proteomes" id="UP000282323"/>
    </source>
</evidence>
<dbReference type="RefSeq" id="WP_124194289.1">
    <property type="nucleotide sequence ID" value="NZ_REGA01000002.1"/>
</dbReference>
<evidence type="ECO:0000256" key="4">
    <source>
        <dbReference type="ARBA" id="ARBA00022989"/>
    </source>
</evidence>
<evidence type="ECO:0000256" key="3">
    <source>
        <dbReference type="ARBA" id="ARBA00022692"/>
    </source>
</evidence>
<comment type="caution">
    <text evidence="8">The sequence shown here is derived from an EMBL/GenBank/DDBJ whole genome shotgun (WGS) entry which is preliminary data.</text>
</comment>
<keyword evidence="4 7" id="KW-1133">Transmembrane helix</keyword>
<sequence length="345" mass="38397">MVADRTLVPLSETVTVRQTVGYAVQSGLEDADSLEVHLVVALPYDAEVPEGKQQVEEAKQLLSKARRWVTEDAGSADVTVETAVLGTERYLFGPRDYADIFEEYTDDHDLDRVVLDPEYHPGVTSSILQPLEHELESAGIPYDEAAVERPARHERLVGEGTERFDRYFALFWISFGFYLVLGDPTYWFDLVTGVAVAGIVSFSLANVTFSFPLHRIGSPVRTIRFAFYVPYLIWEIVKANVAISFVILRPSMPIEPVVTRVNARVRSGLPLLALANSITLTPGTLTVRANDQRLIVHTLIPSAREDLFDGALERAVRFVFHGRTSARIPSPRERGDAEIVGGDEL</sequence>
<dbReference type="AlphaFoldDB" id="A0A3N6M1G6"/>
<dbReference type="NCBIfam" id="NF009295">
    <property type="entry name" value="PRK12652.1"/>
    <property type="match status" value="1"/>
</dbReference>
<organism evidence="8 9">
    <name type="scientific">Natrarchaeobius chitinivorans</name>
    <dbReference type="NCBI Taxonomy" id="1679083"/>
    <lineage>
        <taxon>Archaea</taxon>
        <taxon>Methanobacteriati</taxon>
        <taxon>Methanobacteriota</taxon>
        <taxon>Stenosarchaea group</taxon>
        <taxon>Halobacteria</taxon>
        <taxon>Halobacteriales</taxon>
        <taxon>Natrialbaceae</taxon>
        <taxon>Natrarchaeobius</taxon>
    </lineage>
</organism>
<proteinExistence type="predicted"/>
<evidence type="ECO:0000256" key="1">
    <source>
        <dbReference type="ARBA" id="ARBA00004651"/>
    </source>
</evidence>
<accession>A0A3N6M1G6</accession>
<keyword evidence="5 7" id="KW-0472">Membrane</keyword>
<evidence type="ECO:0000256" key="2">
    <source>
        <dbReference type="ARBA" id="ARBA00022475"/>
    </source>
</evidence>
<evidence type="ECO:0000313" key="8">
    <source>
        <dbReference type="EMBL" id="RQG97168.1"/>
    </source>
</evidence>
<feature type="transmembrane region" description="Helical" evidence="7">
    <location>
        <begin position="225"/>
        <end position="248"/>
    </location>
</feature>
<dbReference type="GO" id="GO:0008324">
    <property type="term" value="F:monoatomic cation transmembrane transporter activity"/>
    <property type="evidence" value="ECO:0007669"/>
    <property type="project" value="InterPro"/>
</dbReference>
<feature type="region of interest" description="Disordered" evidence="6">
    <location>
        <begin position="326"/>
        <end position="345"/>
    </location>
</feature>
<keyword evidence="9" id="KW-1185">Reference proteome</keyword>
<protein>
    <submittedName>
        <fullName evidence="8">Monovalent cation/H+ antiporter subunit E</fullName>
    </submittedName>
</protein>
<feature type="transmembrane region" description="Helical" evidence="7">
    <location>
        <begin position="187"/>
        <end position="213"/>
    </location>
</feature>
<name>A0A3N6M1G6_NATCH</name>
<feature type="transmembrane region" description="Helical" evidence="7">
    <location>
        <begin position="164"/>
        <end position="181"/>
    </location>
</feature>
<reference evidence="8 9" key="1">
    <citation type="submission" date="2018-10" db="EMBL/GenBank/DDBJ databases">
        <title>Natrarchaeobius chitinivorans gen. nov., sp. nov., and Natrarchaeobius haloalkaliphilus sp. nov., alkaliphilic, chitin-utilizing haloarchaea from hypersaline alkaline lakes.</title>
        <authorList>
            <person name="Sorokin D.Y."/>
            <person name="Elcheninov A.G."/>
            <person name="Kostrikina N.A."/>
            <person name="Bale N.J."/>
            <person name="Sinninghe Damste J.S."/>
            <person name="Khijniak T.V."/>
            <person name="Kublanov I.V."/>
            <person name="Toshchakov S.V."/>
        </authorList>
    </citation>
    <scope>NUCLEOTIDE SEQUENCE [LARGE SCALE GENOMIC DNA]</scope>
    <source>
        <strain evidence="8 9">AArcht4T</strain>
    </source>
</reference>
<dbReference type="PANTHER" id="PTHR34584:SF1">
    <property type="entry name" value="NA(+)_H(+) ANTIPORTER SUBUNIT E1"/>
    <property type="match status" value="1"/>
</dbReference>
<gene>
    <name evidence="8" type="ORF">EA473_03600</name>
</gene>
<dbReference type="InterPro" id="IPR002758">
    <property type="entry name" value="Cation_antiport_E"/>
</dbReference>
<evidence type="ECO:0000256" key="6">
    <source>
        <dbReference type="SAM" id="MobiDB-lite"/>
    </source>
</evidence>
<dbReference type="OrthoDB" id="85180at2157"/>
<comment type="subcellular location">
    <subcellularLocation>
        <location evidence="1">Cell membrane</location>
        <topology evidence="1">Multi-pass membrane protein</topology>
    </subcellularLocation>
</comment>